<dbReference type="HAMAP" id="MF_01217">
    <property type="entry name" value="Acyl_carrier"/>
    <property type="match status" value="1"/>
</dbReference>
<dbReference type="NCBIfam" id="TIGR00517">
    <property type="entry name" value="acyl_carrier"/>
    <property type="match status" value="1"/>
</dbReference>
<keyword evidence="12" id="KW-0496">Mitochondrion</keyword>
<dbReference type="FunFam" id="1.10.1200.10:FF:000003">
    <property type="entry name" value="Acyl carrier protein"/>
    <property type="match status" value="1"/>
</dbReference>
<evidence type="ECO:0000256" key="2">
    <source>
        <dbReference type="ARBA" id="ARBA00005194"/>
    </source>
</evidence>
<keyword evidence="6 14" id="KW-0444">Lipid biosynthesis</keyword>
<keyword evidence="10" id="KW-0249">Electron transport</keyword>
<comment type="function">
    <text evidence="14">Carrier of the growing fatty acid chain in fatty acid biosynthesis.</text>
</comment>
<accession>A0A8D8MVW3</accession>
<dbReference type="EMBL" id="HBUE01227284">
    <property type="protein sequence ID" value="CAG6542857.1"/>
    <property type="molecule type" value="Transcribed_RNA"/>
</dbReference>
<dbReference type="Gene3D" id="1.10.1200.10">
    <property type="entry name" value="ACP-like"/>
    <property type="match status" value="1"/>
</dbReference>
<dbReference type="GO" id="GO:0005739">
    <property type="term" value="C:mitochondrion"/>
    <property type="evidence" value="ECO:0007669"/>
    <property type="project" value="UniProtKB-SubCell"/>
</dbReference>
<dbReference type="InterPro" id="IPR003231">
    <property type="entry name" value="ACP"/>
</dbReference>
<dbReference type="NCBIfam" id="NF002148">
    <property type="entry name" value="PRK00982.1-2"/>
    <property type="match status" value="1"/>
</dbReference>
<reference evidence="16" key="1">
    <citation type="submission" date="2021-05" db="EMBL/GenBank/DDBJ databases">
        <authorList>
            <person name="Alioto T."/>
            <person name="Alioto T."/>
            <person name="Gomez Garrido J."/>
        </authorList>
    </citation>
    <scope>NUCLEOTIDE SEQUENCE</scope>
</reference>
<evidence type="ECO:0000256" key="14">
    <source>
        <dbReference type="RuleBase" id="RU000722"/>
    </source>
</evidence>
<evidence type="ECO:0000256" key="8">
    <source>
        <dbReference type="ARBA" id="ARBA00022832"/>
    </source>
</evidence>
<evidence type="ECO:0000256" key="13">
    <source>
        <dbReference type="ARBA" id="ARBA00023160"/>
    </source>
</evidence>
<keyword evidence="8" id="KW-0276">Fatty acid metabolism</keyword>
<evidence type="ECO:0000256" key="11">
    <source>
        <dbReference type="ARBA" id="ARBA00023098"/>
    </source>
</evidence>
<evidence type="ECO:0000256" key="3">
    <source>
        <dbReference type="ARBA" id="ARBA00010930"/>
    </source>
</evidence>
<evidence type="ECO:0000256" key="7">
    <source>
        <dbReference type="ARBA" id="ARBA00022553"/>
    </source>
</evidence>
<protein>
    <recommendedName>
        <fullName evidence="14">Acyl carrier protein</fullName>
    </recommendedName>
</protein>
<evidence type="ECO:0000256" key="4">
    <source>
        <dbReference type="ARBA" id="ARBA00022448"/>
    </source>
</evidence>
<dbReference type="InterPro" id="IPR036736">
    <property type="entry name" value="ACP-like_sf"/>
</dbReference>
<evidence type="ECO:0000256" key="10">
    <source>
        <dbReference type="ARBA" id="ARBA00022982"/>
    </source>
</evidence>
<comment type="pathway">
    <text evidence="2">Lipid metabolism; fatty acid biosynthesis.</text>
</comment>
<sequence>MASLVHSVRGLVCRNSQLFRSLAIRTVSSSSSTILSQQKSCNQRILPQSQQLLSNFEYAPQCWSQRGYSSKPKLAEVRDRVLKVVAAYDKVTADKLSLESHFINDLGLDSLDHVEVIMAMEDEFGFEIPDGDAEKLFKPADIVQYIADKEDIYE</sequence>
<keyword evidence="5 14" id="KW-0596">Phosphopantetheine</keyword>
<feature type="domain" description="Carrier" evidence="15">
    <location>
        <begin position="75"/>
        <end position="150"/>
    </location>
</feature>
<dbReference type="InterPro" id="IPR009081">
    <property type="entry name" value="PP-bd_ACP"/>
</dbReference>
<evidence type="ECO:0000256" key="9">
    <source>
        <dbReference type="ARBA" id="ARBA00022946"/>
    </source>
</evidence>
<keyword evidence="11" id="KW-0443">Lipid metabolism</keyword>
<dbReference type="PANTHER" id="PTHR20863">
    <property type="entry name" value="ACYL CARRIER PROTEIN"/>
    <property type="match status" value="1"/>
</dbReference>
<dbReference type="AlphaFoldDB" id="A0A8D8MVW3"/>
<evidence type="ECO:0000256" key="12">
    <source>
        <dbReference type="ARBA" id="ARBA00023128"/>
    </source>
</evidence>
<dbReference type="GO" id="GO:0000036">
    <property type="term" value="F:acyl carrier activity"/>
    <property type="evidence" value="ECO:0007669"/>
    <property type="project" value="TreeGrafter"/>
</dbReference>
<keyword evidence="4" id="KW-0813">Transport</keyword>
<comment type="subcellular location">
    <subcellularLocation>
        <location evidence="1">Mitochondrion</location>
    </subcellularLocation>
</comment>
<evidence type="ECO:0000256" key="6">
    <source>
        <dbReference type="ARBA" id="ARBA00022516"/>
    </source>
</evidence>
<keyword evidence="7" id="KW-0597">Phosphoprotein</keyword>
<dbReference type="PROSITE" id="PS50075">
    <property type="entry name" value="CARRIER"/>
    <property type="match status" value="1"/>
</dbReference>
<organism evidence="16">
    <name type="scientific">Culex pipiens</name>
    <name type="common">House mosquito</name>
    <dbReference type="NCBI Taxonomy" id="7175"/>
    <lineage>
        <taxon>Eukaryota</taxon>
        <taxon>Metazoa</taxon>
        <taxon>Ecdysozoa</taxon>
        <taxon>Arthropoda</taxon>
        <taxon>Hexapoda</taxon>
        <taxon>Insecta</taxon>
        <taxon>Pterygota</taxon>
        <taxon>Neoptera</taxon>
        <taxon>Endopterygota</taxon>
        <taxon>Diptera</taxon>
        <taxon>Nematocera</taxon>
        <taxon>Culicoidea</taxon>
        <taxon>Culicidae</taxon>
        <taxon>Culicinae</taxon>
        <taxon>Culicini</taxon>
        <taxon>Culex</taxon>
        <taxon>Culex</taxon>
    </lineage>
</organism>
<dbReference type="EMBL" id="HBUE01334036">
    <property type="protein sequence ID" value="CAG6594975.1"/>
    <property type="molecule type" value="Transcribed_RNA"/>
</dbReference>
<keyword evidence="13 14" id="KW-0275">Fatty acid biosynthesis</keyword>
<dbReference type="Pfam" id="PF00550">
    <property type="entry name" value="PP-binding"/>
    <property type="match status" value="1"/>
</dbReference>
<dbReference type="SUPFAM" id="SSF47336">
    <property type="entry name" value="ACP-like"/>
    <property type="match status" value="1"/>
</dbReference>
<dbReference type="EMBL" id="HBUE01060624">
    <property type="protein sequence ID" value="CAG6468438.1"/>
    <property type="molecule type" value="Transcribed_RNA"/>
</dbReference>
<dbReference type="GO" id="GO:0000035">
    <property type="term" value="F:acyl binding"/>
    <property type="evidence" value="ECO:0007669"/>
    <property type="project" value="TreeGrafter"/>
</dbReference>
<name>A0A8D8MVW3_CULPI</name>
<evidence type="ECO:0000313" key="16">
    <source>
        <dbReference type="EMBL" id="CAG6542857.1"/>
    </source>
</evidence>
<evidence type="ECO:0000259" key="15">
    <source>
        <dbReference type="PROSITE" id="PS50075"/>
    </source>
</evidence>
<evidence type="ECO:0000256" key="1">
    <source>
        <dbReference type="ARBA" id="ARBA00004173"/>
    </source>
</evidence>
<comment type="similarity">
    <text evidence="3">Belongs to the acyl carrier protein (ACP) family.</text>
</comment>
<dbReference type="PANTHER" id="PTHR20863:SF28">
    <property type="entry name" value="ACYL CARRIER PROTEIN, MITOCHONDRIAL"/>
    <property type="match status" value="1"/>
</dbReference>
<keyword evidence="9" id="KW-0809">Transit peptide</keyword>
<evidence type="ECO:0000256" key="5">
    <source>
        <dbReference type="ARBA" id="ARBA00022450"/>
    </source>
</evidence>
<proteinExistence type="inferred from homology"/>